<dbReference type="Proteomes" id="UP000051296">
    <property type="component" value="Unassembled WGS sequence"/>
</dbReference>
<evidence type="ECO:0000256" key="12">
    <source>
        <dbReference type="ARBA" id="ARBA00022977"/>
    </source>
</evidence>
<sequence length="268" mass="28905">MVNTFPQVVTIAGNDSDGSAGGPADLHAFFQRQVYGMLILTSAVAGNSYGIQDTMVMPAEFIAAQFDSLAADFNIRAVKTGMLADAKTIHTVAEKLTAVDFGHFVLDPVISTKHGARLLELNALTTLKEELIPLAELITPNFYEQEILAGQKINNEADVLAAAHKIQALGVPNVLMKGRHDLVQQKEVRDLLLTASGEGIWLTAPYVATKHINGTGDTLSAIIVAELAKGQTLETAVKRAKRLTQQAIANEIEVGHQFGPINQWRLDD</sequence>
<evidence type="ECO:0000256" key="7">
    <source>
        <dbReference type="ARBA" id="ARBA00019161"/>
    </source>
</evidence>
<comment type="caution">
    <text evidence="17">The sequence shown here is derived from an EMBL/GenBank/DDBJ whole genome shotgun (WGS) entry which is preliminary data.</text>
</comment>
<dbReference type="Pfam" id="PF08543">
    <property type="entry name" value="Phos_pyr_kin"/>
    <property type="match status" value="1"/>
</dbReference>
<dbReference type="SUPFAM" id="SSF53613">
    <property type="entry name" value="Ribokinase-like"/>
    <property type="match status" value="1"/>
</dbReference>
<dbReference type="PATRIC" id="fig|1123500.6.peg.593"/>
<keyword evidence="8" id="KW-0808">Transferase</keyword>
<dbReference type="InterPro" id="IPR029056">
    <property type="entry name" value="Ribokinase-like"/>
</dbReference>
<evidence type="ECO:0000256" key="2">
    <source>
        <dbReference type="ARBA" id="ARBA00000565"/>
    </source>
</evidence>
<comment type="pathway">
    <text evidence="3">Cofactor biosynthesis; thiamine diphosphate biosynthesis; 4-amino-2-methyl-5-diphosphomethylpyrimidine from 5-amino-1-(5-phospho-D-ribosyl)imidazole: step 3/3.</text>
</comment>
<evidence type="ECO:0000256" key="13">
    <source>
        <dbReference type="ARBA" id="ARBA00037917"/>
    </source>
</evidence>
<keyword evidence="10 17" id="KW-0418">Kinase</keyword>
<dbReference type="FunCoup" id="A0A0R2FV14">
    <property type="interactions" value="268"/>
</dbReference>
<organism evidence="17 18">
    <name type="scientific">Weissella halotolerans DSM 20190</name>
    <dbReference type="NCBI Taxonomy" id="1123500"/>
    <lineage>
        <taxon>Bacteria</taxon>
        <taxon>Bacillati</taxon>
        <taxon>Bacillota</taxon>
        <taxon>Bacilli</taxon>
        <taxon>Lactobacillales</taxon>
        <taxon>Lactobacillaceae</taxon>
        <taxon>Weissella</taxon>
    </lineage>
</organism>
<evidence type="ECO:0000256" key="10">
    <source>
        <dbReference type="ARBA" id="ARBA00022777"/>
    </source>
</evidence>
<evidence type="ECO:0000259" key="16">
    <source>
        <dbReference type="Pfam" id="PF08543"/>
    </source>
</evidence>
<evidence type="ECO:0000256" key="11">
    <source>
        <dbReference type="ARBA" id="ARBA00022840"/>
    </source>
</evidence>
<dbReference type="RefSeq" id="WP_022791612.1">
    <property type="nucleotide sequence ID" value="NZ_ATUU01000002.1"/>
</dbReference>
<keyword evidence="11" id="KW-0067">ATP-binding</keyword>
<comment type="catalytic activity">
    <reaction evidence="1">
        <text>4-amino-5-hydroxymethyl-2-methylpyrimidine + ATP = 4-amino-2-methyl-5-(phosphooxymethyl)pyrimidine + ADP + H(+)</text>
        <dbReference type="Rhea" id="RHEA:23096"/>
        <dbReference type="ChEBI" id="CHEBI:15378"/>
        <dbReference type="ChEBI" id="CHEBI:16892"/>
        <dbReference type="ChEBI" id="CHEBI:30616"/>
        <dbReference type="ChEBI" id="CHEBI:58354"/>
        <dbReference type="ChEBI" id="CHEBI:456216"/>
        <dbReference type="EC" id="2.7.1.49"/>
    </reaction>
</comment>
<dbReference type="CDD" id="cd01169">
    <property type="entry name" value="HMPP_kinase"/>
    <property type="match status" value="1"/>
</dbReference>
<dbReference type="OrthoDB" id="9810880at2"/>
<accession>A0A0R2FV14</accession>
<evidence type="ECO:0000256" key="6">
    <source>
        <dbReference type="ARBA" id="ARBA00012963"/>
    </source>
</evidence>
<keyword evidence="9" id="KW-0547">Nucleotide-binding</keyword>
<evidence type="ECO:0000256" key="1">
    <source>
        <dbReference type="ARBA" id="ARBA00000151"/>
    </source>
</evidence>
<comment type="pathway">
    <text evidence="13">Cofactor biosynthesis; thiamine diphosphate biosynthesis; 4-amino-2-methyl-5-diphosphomethylpyrimidine from 5-amino-1-(5-phospho-D-ribosyl)imidazole: step 2/3.</text>
</comment>
<evidence type="ECO:0000256" key="14">
    <source>
        <dbReference type="ARBA" id="ARBA00042102"/>
    </source>
</evidence>
<evidence type="ECO:0000256" key="8">
    <source>
        <dbReference type="ARBA" id="ARBA00022679"/>
    </source>
</evidence>
<dbReference type="EC" id="2.7.4.7" evidence="6"/>
<evidence type="ECO:0000256" key="3">
    <source>
        <dbReference type="ARBA" id="ARBA00004769"/>
    </source>
</evidence>
<dbReference type="GO" id="GO:0005829">
    <property type="term" value="C:cytosol"/>
    <property type="evidence" value="ECO:0007669"/>
    <property type="project" value="TreeGrafter"/>
</dbReference>
<dbReference type="InParanoid" id="A0A0R2FV14"/>
<dbReference type="EC" id="2.7.1.49" evidence="5"/>
<dbReference type="EMBL" id="JQAX01000002">
    <property type="protein sequence ID" value="KRN32239.1"/>
    <property type="molecule type" value="Genomic_DNA"/>
</dbReference>
<dbReference type="InterPro" id="IPR013749">
    <property type="entry name" value="PM/HMP-P_kinase-1"/>
</dbReference>
<evidence type="ECO:0000313" key="18">
    <source>
        <dbReference type="Proteomes" id="UP000051296"/>
    </source>
</evidence>
<dbReference type="AlphaFoldDB" id="A0A0R2FV14"/>
<comment type="catalytic activity">
    <reaction evidence="2">
        <text>4-amino-2-methyl-5-(phosphooxymethyl)pyrimidine + ATP = 4-amino-2-methyl-5-(diphosphooxymethyl)pyrimidine + ADP</text>
        <dbReference type="Rhea" id="RHEA:19893"/>
        <dbReference type="ChEBI" id="CHEBI:30616"/>
        <dbReference type="ChEBI" id="CHEBI:57841"/>
        <dbReference type="ChEBI" id="CHEBI:58354"/>
        <dbReference type="ChEBI" id="CHEBI:456216"/>
        <dbReference type="EC" id="2.7.4.7"/>
    </reaction>
</comment>
<protein>
    <recommendedName>
        <fullName evidence="7">Hydroxymethylpyrimidine/phosphomethylpyrimidine kinase</fullName>
        <ecNumber evidence="5">2.7.1.49</ecNumber>
        <ecNumber evidence="6">2.7.4.7</ecNumber>
    </recommendedName>
    <alternativeName>
        <fullName evidence="14">Hydroxymethylpyrimidine kinase</fullName>
    </alternativeName>
    <alternativeName>
        <fullName evidence="15">Hydroxymethylpyrimidine phosphate kinase</fullName>
    </alternativeName>
</protein>
<evidence type="ECO:0000256" key="5">
    <source>
        <dbReference type="ARBA" id="ARBA00012135"/>
    </source>
</evidence>
<dbReference type="eggNOG" id="COG0351">
    <property type="taxonomic scope" value="Bacteria"/>
</dbReference>
<dbReference type="FunFam" id="3.40.1190.20:FF:000003">
    <property type="entry name" value="Phosphomethylpyrimidine kinase ThiD"/>
    <property type="match status" value="1"/>
</dbReference>
<evidence type="ECO:0000313" key="17">
    <source>
        <dbReference type="EMBL" id="KRN32239.1"/>
    </source>
</evidence>
<dbReference type="GO" id="GO:0005524">
    <property type="term" value="F:ATP binding"/>
    <property type="evidence" value="ECO:0007669"/>
    <property type="project" value="UniProtKB-KW"/>
</dbReference>
<name>A0A0R2FV14_9LACO</name>
<keyword evidence="18" id="KW-1185">Reference proteome</keyword>
<dbReference type="NCBIfam" id="TIGR00097">
    <property type="entry name" value="HMP-P_kinase"/>
    <property type="match status" value="1"/>
</dbReference>
<comment type="similarity">
    <text evidence="4">Belongs to the ThiD family.</text>
</comment>
<proteinExistence type="inferred from homology"/>
<dbReference type="PANTHER" id="PTHR20858">
    <property type="entry name" value="PHOSPHOMETHYLPYRIMIDINE KINASE"/>
    <property type="match status" value="1"/>
</dbReference>
<evidence type="ECO:0000256" key="9">
    <source>
        <dbReference type="ARBA" id="ARBA00022741"/>
    </source>
</evidence>
<reference evidence="17 18" key="1">
    <citation type="journal article" date="2015" name="Genome Announc.">
        <title>Expanding the biotechnology potential of lactobacilli through comparative genomics of 213 strains and associated genera.</title>
        <authorList>
            <person name="Sun Z."/>
            <person name="Harris H.M."/>
            <person name="McCann A."/>
            <person name="Guo C."/>
            <person name="Argimon S."/>
            <person name="Zhang W."/>
            <person name="Yang X."/>
            <person name="Jeffery I.B."/>
            <person name="Cooney J.C."/>
            <person name="Kagawa T.F."/>
            <person name="Liu W."/>
            <person name="Song Y."/>
            <person name="Salvetti E."/>
            <person name="Wrobel A."/>
            <person name="Rasinkangas P."/>
            <person name="Parkhill J."/>
            <person name="Rea M.C."/>
            <person name="O'Sullivan O."/>
            <person name="Ritari J."/>
            <person name="Douillard F.P."/>
            <person name="Paul Ross R."/>
            <person name="Yang R."/>
            <person name="Briner A.E."/>
            <person name="Felis G.E."/>
            <person name="de Vos W.M."/>
            <person name="Barrangou R."/>
            <person name="Klaenhammer T.R."/>
            <person name="Caufield P.W."/>
            <person name="Cui Y."/>
            <person name="Zhang H."/>
            <person name="O'Toole P.W."/>
        </authorList>
    </citation>
    <scope>NUCLEOTIDE SEQUENCE [LARGE SCALE GENOMIC DNA]</scope>
    <source>
        <strain evidence="17 18">DSM 20190</strain>
    </source>
</reference>
<dbReference type="GO" id="GO:0008972">
    <property type="term" value="F:phosphomethylpyrimidine kinase activity"/>
    <property type="evidence" value="ECO:0007669"/>
    <property type="project" value="UniProtKB-EC"/>
</dbReference>
<evidence type="ECO:0000256" key="15">
    <source>
        <dbReference type="ARBA" id="ARBA00043176"/>
    </source>
</evidence>
<dbReference type="InterPro" id="IPR004399">
    <property type="entry name" value="HMP/HMP-P_kinase_dom"/>
</dbReference>
<dbReference type="Gene3D" id="3.40.1190.20">
    <property type="match status" value="1"/>
</dbReference>
<keyword evidence="12" id="KW-0784">Thiamine biosynthesis</keyword>
<feature type="domain" description="Pyridoxamine kinase/Phosphomethylpyrimidine kinase" evidence="16">
    <location>
        <begin position="15"/>
        <end position="262"/>
    </location>
</feature>
<dbReference type="PANTHER" id="PTHR20858:SF17">
    <property type="entry name" value="HYDROXYMETHYLPYRIMIDINE_PHOSPHOMETHYLPYRIMIDINE KINASE THI20-RELATED"/>
    <property type="match status" value="1"/>
</dbReference>
<dbReference type="STRING" id="1123500.GCA_000420365_00846"/>
<dbReference type="GO" id="GO:0008902">
    <property type="term" value="F:hydroxymethylpyrimidine kinase activity"/>
    <property type="evidence" value="ECO:0007669"/>
    <property type="project" value="UniProtKB-EC"/>
</dbReference>
<evidence type="ECO:0000256" key="4">
    <source>
        <dbReference type="ARBA" id="ARBA00009879"/>
    </source>
</evidence>
<dbReference type="GO" id="GO:0009228">
    <property type="term" value="P:thiamine biosynthetic process"/>
    <property type="evidence" value="ECO:0007669"/>
    <property type="project" value="UniProtKB-KW"/>
</dbReference>
<gene>
    <name evidence="17" type="ORF">IV68_GL000589</name>
</gene>